<accession>A0A6A5UYH6</accession>
<dbReference type="InterPro" id="IPR047146">
    <property type="entry name" value="Cyt_P450_E_CYP52_fungi"/>
</dbReference>
<dbReference type="InterPro" id="IPR001128">
    <property type="entry name" value="Cyt_P450"/>
</dbReference>
<keyword evidence="6" id="KW-0503">Monooxygenase</keyword>
<keyword evidence="8" id="KW-1185">Reference proteome</keyword>
<reference evidence="7" key="1">
    <citation type="journal article" date="2020" name="Stud. Mycol.">
        <title>101 Dothideomycetes genomes: a test case for predicting lifestyles and emergence of pathogens.</title>
        <authorList>
            <person name="Haridas S."/>
            <person name="Albert R."/>
            <person name="Binder M."/>
            <person name="Bloem J."/>
            <person name="Labutti K."/>
            <person name="Salamov A."/>
            <person name="Andreopoulos B."/>
            <person name="Baker S."/>
            <person name="Barry K."/>
            <person name="Bills G."/>
            <person name="Bluhm B."/>
            <person name="Cannon C."/>
            <person name="Castanera R."/>
            <person name="Culley D."/>
            <person name="Daum C."/>
            <person name="Ezra D."/>
            <person name="Gonzalez J."/>
            <person name="Henrissat B."/>
            <person name="Kuo A."/>
            <person name="Liang C."/>
            <person name="Lipzen A."/>
            <person name="Lutzoni F."/>
            <person name="Magnuson J."/>
            <person name="Mondo S."/>
            <person name="Nolan M."/>
            <person name="Ohm R."/>
            <person name="Pangilinan J."/>
            <person name="Park H.-J."/>
            <person name="Ramirez L."/>
            <person name="Alfaro M."/>
            <person name="Sun H."/>
            <person name="Tritt A."/>
            <person name="Yoshinaga Y."/>
            <person name="Zwiers L.-H."/>
            <person name="Turgeon B."/>
            <person name="Goodwin S."/>
            <person name="Spatafora J."/>
            <person name="Crous P."/>
            <person name="Grigoriev I."/>
        </authorList>
    </citation>
    <scope>NUCLEOTIDE SEQUENCE</scope>
    <source>
        <strain evidence="7">CBS 107.79</strain>
    </source>
</reference>
<gene>
    <name evidence="7" type="ORF">BU23DRAFT_481933</name>
</gene>
<organism evidence="7 8">
    <name type="scientific">Bimuria novae-zelandiae CBS 107.79</name>
    <dbReference type="NCBI Taxonomy" id="1447943"/>
    <lineage>
        <taxon>Eukaryota</taxon>
        <taxon>Fungi</taxon>
        <taxon>Dikarya</taxon>
        <taxon>Ascomycota</taxon>
        <taxon>Pezizomycotina</taxon>
        <taxon>Dothideomycetes</taxon>
        <taxon>Pleosporomycetidae</taxon>
        <taxon>Pleosporales</taxon>
        <taxon>Massarineae</taxon>
        <taxon>Didymosphaeriaceae</taxon>
        <taxon>Bimuria</taxon>
    </lineage>
</organism>
<dbReference type="GO" id="GO:0004497">
    <property type="term" value="F:monooxygenase activity"/>
    <property type="evidence" value="ECO:0007669"/>
    <property type="project" value="UniProtKB-KW"/>
</dbReference>
<evidence type="ECO:0000313" key="8">
    <source>
        <dbReference type="Proteomes" id="UP000800036"/>
    </source>
</evidence>
<dbReference type="Gene3D" id="1.10.630.10">
    <property type="entry name" value="Cytochrome P450"/>
    <property type="match status" value="1"/>
</dbReference>
<dbReference type="OrthoDB" id="1470350at2759"/>
<protein>
    <submittedName>
        <fullName evidence="7">Putative cytochrome 52A13</fullName>
    </submittedName>
</protein>
<keyword evidence="5" id="KW-0408">Iron</keyword>
<dbReference type="AlphaFoldDB" id="A0A6A5UYH6"/>
<comment type="cofactor">
    <cofactor evidence="1">
        <name>heme</name>
        <dbReference type="ChEBI" id="CHEBI:30413"/>
    </cofactor>
</comment>
<comment type="similarity">
    <text evidence="2">Belongs to the cytochrome P450 family.</text>
</comment>
<dbReference type="Proteomes" id="UP000800036">
    <property type="component" value="Unassembled WGS sequence"/>
</dbReference>
<evidence type="ECO:0000256" key="6">
    <source>
        <dbReference type="ARBA" id="ARBA00023033"/>
    </source>
</evidence>
<dbReference type="Pfam" id="PF00067">
    <property type="entry name" value="p450"/>
    <property type="match status" value="1"/>
</dbReference>
<evidence type="ECO:0000256" key="1">
    <source>
        <dbReference type="ARBA" id="ARBA00001971"/>
    </source>
</evidence>
<keyword evidence="4" id="KW-0560">Oxidoreductase</keyword>
<evidence type="ECO:0000256" key="3">
    <source>
        <dbReference type="ARBA" id="ARBA00022723"/>
    </source>
</evidence>
<dbReference type="SUPFAM" id="SSF48264">
    <property type="entry name" value="Cytochrome P450"/>
    <property type="match status" value="1"/>
</dbReference>
<name>A0A6A5UYH6_9PLEO</name>
<dbReference type="InterPro" id="IPR036396">
    <property type="entry name" value="Cyt_P450_sf"/>
</dbReference>
<dbReference type="EMBL" id="ML976726">
    <property type="protein sequence ID" value="KAF1967916.1"/>
    <property type="molecule type" value="Genomic_DNA"/>
</dbReference>
<dbReference type="GO" id="GO:0016705">
    <property type="term" value="F:oxidoreductase activity, acting on paired donors, with incorporation or reduction of molecular oxygen"/>
    <property type="evidence" value="ECO:0007669"/>
    <property type="project" value="InterPro"/>
</dbReference>
<sequence>MDDSVFGKSPEKFRPRSWNEIRPSQWEYMPFRGGERACLGREKTLKEAAYVVARLAQTFSSVESRDDRSWKVIVRLTAKNANGCKVGLFRE</sequence>
<dbReference type="GO" id="GO:0020037">
    <property type="term" value="F:heme binding"/>
    <property type="evidence" value="ECO:0007669"/>
    <property type="project" value="InterPro"/>
</dbReference>
<evidence type="ECO:0000313" key="7">
    <source>
        <dbReference type="EMBL" id="KAF1967916.1"/>
    </source>
</evidence>
<dbReference type="PANTHER" id="PTHR24287:SF17">
    <property type="entry name" value="P450, PUTATIVE (EUROFUNG)-RELATED"/>
    <property type="match status" value="1"/>
</dbReference>
<evidence type="ECO:0000256" key="4">
    <source>
        <dbReference type="ARBA" id="ARBA00023002"/>
    </source>
</evidence>
<dbReference type="GO" id="GO:0005506">
    <property type="term" value="F:iron ion binding"/>
    <property type="evidence" value="ECO:0007669"/>
    <property type="project" value="InterPro"/>
</dbReference>
<keyword evidence="3" id="KW-0479">Metal-binding</keyword>
<evidence type="ECO:0000256" key="5">
    <source>
        <dbReference type="ARBA" id="ARBA00023004"/>
    </source>
</evidence>
<evidence type="ECO:0000256" key="2">
    <source>
        <dbReference type="ARBA" id="ARBA00010617"/>
    </source>
</evidence>
<proteinExistence type="inferred from homology"/>
<dbReference type="PANTHER" id="PTHR24287">
    <property type="entry name" value="P450, PUTATIVE (EUROFUNG)-RELATED"/>
    <property type="match status" value="1"/>
</dbReference>